<dbReference type="InterPro" id="IPR000792">
    <property type="entry name" value="Tscrpt_reg_LuxR_C"/>
</dbReference>
<dbReference type="InterPro" id="IPR011006">
    <property type="entry name" value="CheY-like_superfamily"/>
</dbReference>
<dbReference type="PANTHER" id="PTHR44688">
    <property type="entry name" value="DNA-BINDING TRANSCRIPTIONAL ACTIVATOR DEVR_DOSR"/>
    <property type="match status" value="1"/>
</dbReference>
<keyword evidence="3" id="KW-0804">Transcription</keyword>
<protein>
    <submittedName>
        <fullName evidence="5">Response regulator transcription factor</fullName>
    </submittedName>
</protein>
<dbReference type="Gene3D" id="3.40.50.2300">
    <property type="match status" value="1"/>
</dbReference>
<dbReference type="SUPFAM" id="SSF52172">
    <property type="entry name" value="CheY-like"/>
    <property type="match status" value="1"/>
</dbReference>
<name>A0A9X2DU72_9BACI</name>
<evidence type="ECO:0000256" key="3">
    <source>
        <dbReference type="ARBA" id="ARBA00023163"/>
    </source>
</evidence>
<dbReference type="Proteomes" id="UP001139179">
    <property type="component" value="Unassembled WGS sequence"/>
</dbReference>
<feature type="domain" description="HTH luxR-type" evidence="4">
    <location>
        <begin position="151"/>
        <end position="216"/>
    </location>
</feature>
<keyword evidence="2" id="KW-0238">DNA-binding</keyword>
<dbReference type="InterPro" id="IPR016032">
    <property type="entry name" value="Sig_transdc_resp-reg_C-effctor"/>
</dbReference>
<dbReference type="RefSeq" id="WP_251224227.1">
    <property type="nucleotide sequence ID" value="NZ_JAMBOL010000015.1"/>
</dbReference>
<keyword evidence="6" id="KW-1185">Reference proteome</keyword>
<reference evidence="5" key="1">
    <citation type="submission" date="2022-05" db="EMBL/GenBank/DDBJ databases">
        <title>Comparative Genomics of Spacecraft Associated Microbes.</title>
        <authorList>
            <person name="Tran M.T."/>
            <person name="Wright A."/>
            <person name="Seuylemezian A."/>
            <person name="Eisen J."/>
            <person name="Coil D."/>
        </authorList>
    </citation>
    <scope>NUCLEOTIDE SEQUENCE</scope>
    <source>
        <strain evidence="5">214.1.1</strain>
    </source>
</reference>
<dbReference type="PANTHER" id="PTHR44688:SF16">
    <property type="entry name" value="DNA-BINDING TRANSCRIPTIONAL ACTIVATOR DEVR_DOSR"/>
    <property type="match status" value="1"/>
</dbReference>
<dbReference type="AlphaFoldDB" id="A0A9X2DU72"/>
<dbReference type="PRINTS" id="PR00038">
    <property type="entry name" value="HTHLUXR"/>
</dbReference>
<evidence type="ECO:0000256" key="1">
    <source>
        <dbReference type="ARBA" id="ARBA00023015"/>
    </source>
</evidence>
<dbReference type="GO" id="GO:0006355">
    <property type="term" value="P:regulation of DNA-templated transcription"/>
    <property type="evidence" value="ECO:0007669"/>
    <property type="project" value="InterPro"/>
</dbReference>
<evidence type="ECO:0000313" key="5">
    <source>
        <dbReference type="EMBL" id="MCM3715483.1"/>
    </source>
</evidence>
<dbReference type="PROSITE" id="PS50043">
    <property type="entry name" value="HTH_LUXR_2"/>
    <property type="match status" value="1"/>
</dbReference>
<evidence type="ECO:0000256" key="2">
    <source>
        <dbReference type="ARBA" id="ARBA00023125"/>
    </source>
</evidence>
<accession>A0A9X2DU72</accession>
<dbReference type="EMBL" id="JAMBOL010000015">
    <property type="protein sequence ID" value="MCM3715483.1"/>
    <property type="molecule type" value="Genomic_DNA"/>
</dbReference>
<keyword evidence="1" id="KW-0805">Transcription regulation</keyword>
<dbReference type="SUPFAM" id="SSF46894">
    <property type="entry name" value="C-terminal effector domain of the bipartite response regulators"/>
    <property type="match status" value="1"/>
</dbReference>
<dbReference type="GO" id="GO:0003677">
    <property type="term" value="F:DNA binding"/>
    <property type="evidence" value="ECO:0007669"/>
    <property type="project" value="UniProtKB-KW"/>
</dbReference>
<evidence type="ECO:0000313" key="6">
    <source>
        <dbReference type="Proteomes" id="UP001139179"/>
    </source>
</evidence>
<comment type="caution">
    <text evidence="5">The sequence shown here is derived from an EMBL/GenBank/DDBJ whole genome shotgun (WGS) entry which is preliminary data.</text>
</comment>
<organism evidence="5 6">
    <name type="scientific">Halalkalibacter oceani</name>
    <dbReference type="NCBI Taxonomy" id="1653776"/>
    <lineage>
        <taxon>Bacteria</taxon>
        <taxon>Bacillati</taxon>
        <taxon>Bacillota</taxon>
        <taxon>Bacilli</taxon>
        <taxon>Bacillales</taxon>
        <taxon>Bacillaceae</taxon>
        <taxon>Halalkalibacter</taxon>
    </lineage>
</organism>
<proteinExistence type="predicted"/>
<gene>
    <name evidence="5" type="ORF">M3202_15545</name>
</gene>
<dbReference type="SMART" id="SM00421">
    <property type="entry name" value="HTH_LUXR"/>
    <property type="match status" value="1"/>
</dbReference>
<dbReference type="CDD" id="cd06170">
    <property type="entry name" value="LuxR_C_like"/>
    <property type="match status" value="1"/>
</dbReference>
<dbReference type="Pfam" id="PF00196">
    <property type="entry name" value="GerE"/>
    <property type="match status" value="1"/>
</dbReference>
<evidence type="ECO:0000259" key="4">
    <source>
        <dbReference type="PROSITE" id="PS50043"/>
    </source>
</evidence>
<sequence length="223" mass="25621">MSTIAVVEDKNFLFGEGIKKILQFLGHEINIIGSLDELEKVNKLRPCLLIIDYDSNPKMTRDILHFLFHSNGWQPNILAFIQQPTLSTIIDLATYDVKSMMIKEVPFEEFETAIGRTIENKSYIHQDIAPYLLCAIKELNKNIDGNKSKPQVHQDSPLSKREIEVLEYLAMGLSDSEISIKLNISERTVRNHVYKIMRKCESNNRTHLVVQGIIKGWVTPRLN</sequence>